<evidence type="ECO:0008006" key="2">
    <source>
        <dbReference type="Google" id="ProtNLM"/>
    </source>
</evidence>
<dbReference type="AlphaFoldDB" id="A0A075FPR8"/>
<evidence type="ECO:0000313" key="1">
    <source>
        <dbReference type="EMBL" id="AIE93324.1"/>
    </source>
</evidence>
<dbReference type="EMBL" id="KF900391">
    <property type="protein sequence ID" value="AIE93324.1"/>
    <property type="molecule type" value="Genomic_DNA"/>
</dbReference>
<reference evidence="1" key="1">
    <citation type="journal article" date="2014" name="Genome Biol. Evol.">
        <title>Pangenome evidence for extensive interdomain horizontal transfer affecting lineage core and shell genes in uncultured planktonic thaumarchaeota and euryarchaeota.</title>
        <authorList>
            <person name="Deschamps P."/>
            <person name="Zivanovic Y."/>
            <person name="Moreira D."/>
            <person name="Rodriguez-Valera F."/>
            <person name="Lopez-Garcia P."/>
        </authorList>
    </citation>
    <scope>NUCLEOTIDE SEQUENCE</scope>
</reference>
<organism evidence="1">
    <name type="scientific">uncultured marine thaumarchaeote AD1000_33_G09</name>
    <dbReference type="NCBI Taxonomy" id="1455909"/>
    <lineage>
        <taxon>Archaea</taxon>
        <taxon>Nitrososphaerota</taxon>
        <taxon>environmental samples</taxon>
    </lineage>
</organism>
<proteinExistence type="predicted"/>
<name>A0A075FPR8_9ARCH</name>
<protein>
    <recommendedName>
        <fullName evidence="2">Metallophosphoesterase</fullName>
    </recommendedName>
</protein>
<sequence length="43" mass="5098">MKKIIIGHLHPIYNQQNSPLSGYQIWSILKTKTNELFEKIMKI</sequence>
<accession>A0A075FPR8</accession>